<evidence type="ECO:0000313" key="6">
    <source>
        <dbReference type="Proteomes" id="UP000183868"/>
    </source>
</evidence>
<dbReference type="InterPro" id="IPR023430">
    <property type="entry name" value="Pept_HybD-like_dom_sf"/>
</dbReference>
<evidence type="ECO:0000313" key="5">
    <source>
        <dbReference type="EMBL" id="APF19978.1"/>
    </source>
</evidence>
<name>A0A1J1CDB4_CALAY</name>
<dbReference type="AlphaFoldDB" id="A0A1J1CDB4"/>
<dbReference type="Pfam" id="PF01750">
    <property type="entry name" value="HycI"/>
    <property type="match status" value="1"/>
</dbReference>
<dbReference type="Proteomes" id="UP000183868">
    <property type="component" value="Chromosome"/>
</dbReference>
<dbReference type="RefSeq" id="WP_081474985.1">
    <property type="nucleotide sequence ID" value="NZ_CM001402.1"/>
</dbReference>
<dbReference type="PANTHER" id="PTHR30302">
    <property type="entry name" value="HYDROGENASE 1 MATURATION PROTEASE"/>
    <property type="match status" value="1"/>
</dbReference>
<dbReference type="KEGG" id="caby:Cabys_3230"/>
<dbReference type="CDD" id="cd00518">
    <property type="entry name" value="H2MP"/>
    <property type="match status" value="1"/>
</dbReference>
<dbReference type="PRINTS" id="PR00446">
    <property type="entry name" value="HYDRGNUPTAKE"/>
</dbReference>
<keyword evidence="2 5" id="KW-0645">Protease</keyword>
<dbReference type="OrthoDB" id="9794619at2"/>
<evidence type="ECO:0000256" key="4">
    <source>
        <dbReference type="ARBA" id="ARBA00022801"/>
    </source>
</evidence>
<protein>
    <submittedName>
        <fullName evidence="5">Hydrogenase maturation protease</fullName>
    </submittedName>
</protein>
<dbReference type="SUPFAM" id="SSF53163">
    <property type="entry name" value="HybD-like"/>
    <property type="match status" value="1"/>
</dbReference>
<keyword evidence="3" id="KW-0064">Aspartyl protease</keyword>
<reference evidence="5 6" key="1">
    <citation type="submission" date="2016-11" db="EMBL/GenBank/DDBJ databases">
        <title>Genomic analysis of Caldithrix abyssi and proposal of a novel bacterial phylum Caldithrichaeota.</title>
        <authorList>
            <person name="Kublanov I."/>
            <person name="Sigalova O."/>
            <person name="Gavrilov S."/>
            <person name="Lebedinsky A."/>
            <person name="Ivanova N."/>
            <person name="Daum C."/>
            <person name="Reddy T."/>
            <person name="Klenk H.P."/>
            <person name="Goker M."/>
            <person name="Reva O."/>
            <person name="Miroshnichenko M."/>
            <person name="Kyprides N."/>
            <person name="Woyke T."/>
            <person name="Gelfand M."/>
        </authorList>
    </citation>
    <scope>NUCLEOTIDE SEQUENCE [LARGE SCALE GENOMIC DNA]</scope>
    <source>
        <strain evidence="5 6">LF13</strain>
    </source>
</reference>
<comment type="similarity">
    <text evidence="1">Belongs to the peptidase A31 family.</text>
</comment>
<dbReference type="NCBIfam" id="TIGR00072">
    <property type="entry name" value="hydrog_prot"/>
    <property type="match status" value="1"/>
</dbReference>
<dbReference type="EMBL" id="CP018099">
    <property type="protein sequence ID" value="APF19978.1"/>
    <property type="molecule type" value="Genomic_DNA"/>
</dbReference>
<dbReference type="Gene3D" id="3.40.50.1450">
    <property type="entry name" value="HybD-like"/>
    <property type="match status" value="1"/>
</dbReference>
<dbReference type="GO" id="GO:0008047">
    <property type="term" value="F:enzyme activator activity"/>
    <property type="evidence" value="ECO:0007669"/>
    <property type="project" value="InterPro"/>
</dbReference>
<evidence type="ECO:0000256" key="2">
    <source>
        <dbReference type="ARBA" id="ARBA00022670"/>
    </source>
</evidence>
<dbReference type="GO" id="GO:0016485">
    <property type="term" value="P:protein processing"/>
    <property type="evidence" value="ECO:0007669"/>
    <property type="project" value="TreeGrafter"/>
</dbReference>
<sequence>MMKIIGLGNRLRGDDGIGPVVLDSLKKKDIPIPLQFIEAGSDAFTLLEHLNASEPMIIVDCADMGFEPGTVKVFDVNEHFAMQHDFISLHGFSFAEVLSLAQAMGPIAPCKIIGVQPATIEFGQPISRAVNKALPEILNLIIEEAQAYAEENLNH</sequence>
<dbReference type="GO" id="GO:0004190">
    <property type="term" value="F:aspartic-type endopeptidase activity"/>
    <property type="evidence" value="ECO:0007669"/>
    <property type="project" value="UniProtKB-KW"/>
</dbReference>
<keyword evidence="4" id="KW-0378">Hydrolase</keyword>
<evidence type="ECO:0000256" key="3">
    <source>
        <dbReference type="ARBA" id="ARBA00022750"/>
    </source>
</evidence>
<proteinExistence type="inferred from homology"/>
<dbReference type="PANTHER" id="PTHR30302:SF1">
    <property type="entry name" value="HYDROGENASE 2 MATURATION PROTEASE"/>
    <property type="match status" value="1"/>
</dbReference>
<organism evidence="5 6">
    <name type="scientific">Caldithrix abyssi DSM 13497</name>
    <dbReference type="NCBI Taxonomy" id="880073"/>
    <lineage>
        <taxon>Bacteria</taxon>
        <taxon>Pseudomonadati</taxon>
        <taxon>Calditrichota</taxon>
        <taxon>Calditrichia</taxon>
        <taxon>Calditrichales</taxon>
        <taxon>Calditrichaceae</taxon>
        <taxon>Caldithrix</taxon>
    </lineage>
</organism>
<gene>
    <name evidence="5" type="ORF">Cabys_3230</name>
</gene>
<accession>A0A1J1CDB4</accession>
<dbReference type="InterPro" id="IPR000671">
    <property type="entry name" value="Peptidase_A31"/>
</dbReference>
<evidence type="ECO:0000256" key="1">
    <source>
        <dbReference type="ARBA" id="ARBA00006814"/>
    </source>
</evidence>